<dbReference type="PANTHER" id="PTHR10434:SF64">
    <property type="entry name" value="1-ACYL-SN-GLYCEROL-3-PHOSPHATE ACYLTRANSFERASE-RELATED"/>
    <property type="match status" value="1"/>
</dbReference>
<dbReference type="SMART" id="SM00563">
    <property type="entry name" value="PlsC"/>
    <property type="match status" value="1"/>
</dbReference>
<accession>A0A9D7FBH7</accession>
<dbReference type="EMBL" id="JADJNC010000004">
    <property type="protein sequence ID" value="MBK7422010.1"/>
    <property type="molecule type" value="Genomic_DNA"/>
</dbReference>
<feature type="transmembrane region" description="Helical" evidence="6">
    <location>
        <begin position="20"/>
        <end position="38"/>
    </location>
</feature>
<dbReference type="SUPFAM" id="SSF69593">
    <property type="entry name" value="Glycerol-3-phosphate (1)-acyltransferase"/>
    <property type="match status" value="1"/>
</dbReference>
<keyword evidence="3" id="KW-0808">Transferase</keyword>
<evidence type="ECO:0000256" key="1">
    <source>
        <dbReference type="ARBA" id="ARBA00005189"/>
    </source>
</evidence>
<evidence type="ECO:0000313" key="9">
    <source>
        <dbReference type="Proteomes" id="UP000886602"/>
    </source>
</evidence>
<dbReference type="GO" id="GO:0003841">
    <property type="term" value="F:1-acylglycerol-3-phosphate O-acyltransferase activity"/>
    <property type="evidence" value="ECO:0007669"/>
    <property type="project" value="TreeGrafter"/>
</dbReference>
<comment type="pathway">
    <text evidence="1">Lipid metabolism.</text>
</comment>
<keyword evidence="5 8" id="KW-0012">Acyltransferase</keyword>
<evidence type="ECO:0000256" key="5">
    <source>
        <dbReference type="ARBA" id="ARBA00023315"/>
    </source>
</evidence>
<gene>
    <name evidence="8" type="ORF">IPJ48_02310</name>
</gene>
<keyword evidence="2" id="KW-0444">Lipid biosynthesis</keyword>
<feature type="domain" description="Phospholipid/glycerol acyltransferase" evidence="7">
    <location>
        <begin position="72"/>
        <end position="184"/>
    </location>
</feature>
<evidence type="ECO:0000256" key="3">
    <source>
        <dbReference type="ARBA" id="ARBA00022679"/>
    </source>
</evidence>
<evidence type="ECO:0000256" key="6">
    <source>
        <dbReference type="SAM" id="Phobius"/>
    </source>
</evidence>
<dbReference type="GO" id="GO:0006654">
    <property type="term" value="P:phosphatidic acid biosynthetic process"/>
    <property type="evidence" value="ECO:0007669"/>
    <property type="project" value="TreeGrafter"/>
</dbReference>
<dbReference type="CDD" id="cd07989">
    <property type="entry name" value="LPLAT_AGPAT-like"/>
    <property type="match status" value="1"/>
</dbReference>
<evidence type="ECO:0000256" key="2">
    <source>
        <dbReference type="ARBA" id="ARBA00022516"/>
    </source>
</evidence>
<evidence type="ECO:0000259" key="7">
    <source>
        <dbReference type="SMART" id="SM00563"/>
    </source>
</evidence>
<evidence type="ECO:0000256" key="4">
    <source>
        <dbReference type="ARBA" id="ARBA00023098"/>
    </source>
</evidence>
<dbReference type="Pfam" id="PF01553">
    <property type="entry name" value="Acyltransferase"/>
    <property type="match status" value="1"/>
</dbReference>
<keyword evidence="6" id="KW-1133">Transmembrane helix</keyword>
<evidence type="ECO:0000313" key="8">
    <source>
        <dbReference type="EMBL" id="MBK7422010.1"/>
    </source>
</evidence>
<dbReference type="PANTHER" id="PTHR10434">
    <property type="entry name" value="1-ACYL-SN-GLYCEROL-3-PHOSPHATE ACYLTRANSFERASE"/>
    <property type="match status" value="1"/>
</dbReference>
<keyword evidence="6" id="KW-0472">Membrane</keyword>
<proteinExistence type="predicted"/>
<comment type="caution">
    <text evidence="8">The sequence shown here is derived from an EMBL/GenBank/DDBJ whole genome shotgun (WGS) entry which is preliminary data.</text>
</comment>
<keyword evidence="6" id="KW-0812">Transmembrane</keyword>
<name>A0A9D7FBH7_9RHOO</name>
<organism evidence="8 9">
    <name type="scientific">Candidatus Propionivibrio dominans</name>
    <dbReference type="NCBI Taxonomy" id="2954373"/>
    <lineage>
        <taxon>Bacteria</taxon>
        <taxon>Pseudomonadati</taxon>
        <taxon>Pseudomonadota</taxon>
        <taxon>Betaproteobacteria</taxon>
        <taxon>Rhodocyclales</taxon>
        <taxon>Rhodocyclaceae</taxon>
        <taxon>Propionivibrio</taxon>
    </lineage>
</organism>
<dbReference type="Proteomes" id="UP000886602">
    <property type="component" value="Unassembled WGS sequence"/>
</dbReference>
<dbReference type="InterPro" id="IPR002123">
    <property type="entry name" value="Plipid/glycerol_acylTrfase"/>
</dbReference>
<keyword evidence="4" id="KW-0443">Lipid metabolism</keyword>
<protein>
    <submittedName>
        <fullName evidence="8">1-acyl-sn-glycerol-3-phosphate acyltransferase</fullName>
    </submittedName>
</protein>
<reference evidence="8" key="1">
    <citation type="submission" date="2020-10" db="EMBL/GenBank/DDBJ databases">
        <title>Connecting structure to function with the recovery of over 1000 high-quality activated sludge metagenome-assembled genomes encoding full-length rRNA genes using long-read sequencing.</title>
        <authorList>
            <person name="Singleton C.M."/>
            <person name="Petriglieri F."/>
            <person name="Kristensen J.M."/>
            <person name="Kirkegaard R.H."/>
            <person name="Michaelsen T.Y."/>
            <person name="Andersen M.H."/>
            <person name="Karst S.M."/>
            <person name="Dueholm M.S."/>
            <person name="Nielsen P.H."/>
            <person name="Albertsen M."/>
        </authorList>
    </citation>
    <scope>NUCLEOTIDE SEQUENCE</scope>
    <source>
        <strain evidence="8">EsbW_18-Q3-R4-48_MAXAC.044</strain>
    </source>
</reference>
<sequence>MTQVRPTPYLIRIFRCLRLALHFTWIAIGTAILYPLVGTQQRARFKQRWSHQILRILSVRLETQPTDAPPGCLIVANHVSWLDIFAIHSLRPAAFISKAEVRQWPFFGWLGEKNDTVFLRRGSRGHARVVNAEIDALLNAGMDVAIFPEGTTSDGTHLLGFHAALLQPAIETGRPVLPLALSYHDAQGNLSLAPSFAGETTIGQCFSAILASRSLTVRLIPEPVIVSVGKTRRELSQAARTAIASRLGFPLSNNPPERSPGLQAG</sequence>
<dbReference type="AlphaFoldDB" id="A0A9D7FBH7"/>